<evidence type="ECO:0000313" key="1">
    <source>
        <dbReference type="EMBL" id="PUV23910.1"/>
    </source>
</evidence>
<keyword evidence="2" id="KW-1185">Reference proteome</keyword>
<proteinExistence type="predicted"/>
<gene>
    <name evidence="1" type="ORF">DCO56_11020</name>
</gene>
<evidence type="ECO:0000313" key="2">
    <source>
        <dbReference type="Proteomes" id="UP000250831"/>
    </source>
</evidence>
<dbReference type="EMBL" id="QCXX01000003">
    <property type="protein sequence ID" value="PUV23910.1"/>
    <property type="molecule type" value="Genomic_DNA"/>
</dbReference>
<reference evidence="1 2" key="1">
    <citation type="submission" date="2018-04" db="EMBL/GenBank/DDBJ databases">
        <title>Sphingobacterium sp. M46 Genome.</title>
        <authorList>
            <person name="Cheng J."/>
            <person name="Li Y."/>
        </authorList>
    </citation>
    <scope>NUCLEOTIDE SEQUENCE [LARGE SCALE GENOMIC DNA]</scope>
    <source>
        <strain evidence="1 2">M46</strain>
    </source>
</reference>
<sequence>MVLILYAFTASASRKTIDHRSIQKNTQSHVLASVYVKMVLLDSIVTERGYQDIYGKNMLHVKVTNPCNADSSRFDGLLSHIEVQLKNNKGKTSVTYKHPHPQMSLIQFIQEEIHIKDLGGRKAAIVPFYYCGGYESYDMKVSYIVLYENKSYIFHLDYYCGEGVECKPVRTLQATLKNLPKDIRTYLIRYLTKKHRSRDSFHQE</sequence>
<name>A0A363NT45_9SPHI</name>
<dbReference type="AlphaFoldDB" id="A0A363NT45"/>
<dbReference type="Proteomes" id="UP000250831">
    <property type="component" value="Unassembled WGS sequence"/>
</dbReference>
<protein>
    <submittedName>
        <fullName evidence="1">Uncharacterized protein</fullName>
    </submittedName>
</protein>
<organism evidence="1 2">
    <name type="scientific">Sphingobacterium athyrii</name>
    <dbReference type="NCBI Taxonomy" id="2152717"/>
    <lineage>
        <taxon>Bacteria</taxon>
        <taxon>Pseudomonadati</taxon>
        <taxon>Bacteroidota</taxon>
        <taxon>Sphingobacteriia</taxon>
        <taxon>Sphingobacteriales</taxon>
        <taxon>Sphingobacteriaceae</taxon>
        <taxon>Sphingobacterium</taxon>
    </lineage>
</organism>
<comment type="caution">
    <text evidence="1">The sequence shown here is derived from an EMBL/GenBank/DDBJ whole genome shotgun (WGS) entry which is preliminary data.</text>
</comment>
<accession>A0A363NT45</accession>